<dbReference type="RefSeq" id="WP_133768416.1">
    <property type="nucleotide sequence ID" value="NZ_SNZR01000011.1"/>
</dbReference>
<keyword evidence="3" id="KW-1185">Reference proteome</keyword>
<dbReference type="AlphaFoldDB" id="A0A4R7C5F3"/>
<organism evidence="2 3">
    <name type="scientific">Enterovirga rhinocerotis</name>
    <dbReference type="NCBI Taxonomy" id="1339210"/>
    <lineage>
        <taxon>Bacteria</taxon>
        <taxon>Pseudomonadati</taxon>
        <taxon>Pseudomonadota</taxon>
        <taxon>Alphaproteobacteria</taxon>
        <taxon>Hyphomicrobiales</taxon>
        <taxon>Methylobacteriaceae</taxon>
        <taxon>Enterovirga</taxon>
    </lineage>
</organism>
<protein>
    <recommendedName>
        <fullName evidence="4">DUF1134 domain-containing protein</fullName>
    </recommendedName>
</protein>
<proteinExistence type="predicted"/>
<feature type="signal peptide" evidence="1">
    <location>
        <begin position="1"/>
        <end position="25"/>
    </location>
</feature>
<name>A0A4R7C5F3_9HYPH</name>
<dbReference type="Pfam" id="PF06577">
    <property type="entry name" value="EipA"/>
    <property type="match status" value="1"/>
</dbReference>
<evidence type="ECO:0000313" key="2">
    <source>
        <dbReference type="EMBL" id="TDR93411.1"/>
    </source>
</evidence>
<comment type="caution">
    <text evidence="2">The sequence shown here is derived from an EMBL/GenBank/DDBJ whole genome shotgun (WGS) entry which is preliminary data.</text>
</comment>
<gene>
    <name evidence="2" type="ORF">EV668_0672</name>
</gene>
<feature type="chain" id="PRO_5020352548" description="DUF1134 domain-containing protein" evidence="1">
    <location>
        <begin position="26"/>
        <end position="194"/>
    </location>
</feature>
<dbReference type="PIRSF" id="PIRSF033924">
    <property type="entry name" value="UCP033924"/>
    <property type="match status" value="1"/>
</dbReference>
<reference evidence="2 3" key="1">
    <citation type="submission" date="2019-03" db="EMBL/GenBank/DDBJ databases">
        <title>Genomic Encyclopedia of Type Strains, Phase IV (KMG-IV): sequencing the most valuable type-strain genomes for metagenomic binning, comparative biology and taxonomic classification.</title>
        <authorList>
            <person name="Goeker M."/>
        </authorList>
    </citation>
    <scope>NUCLEOTIDE SEQUENCE [LARGE SCALE GENOMIC DNA]</scope>
    <source>
        <strain evidence="2 3">DSM 25903</strain>
    </source>
</reference>
<evidence type="ECO:0000256" key="1">
    <source>
        <dbReference type="SAM" id="SignalP"/>
    </source>
</evidence>
<dbReference type="InterPro" id="IPR008325">
    <property type="entry name" value="EipA-like"/>
</dbReference>
<evidence type="ECO:0008006" key="4">
    <source>
        <dbReference type="Google" id="ProtNLM"/>
    </source>
</evidence>
<sequence>MITRRNVSAMLLGGLVAGKTGSALARTPNPAGPPPFSPREIVDSGHQFFGGISRGLGKLVEEATRRWGQPNGYILGQEASGAFFGGLRYGEGTVFTRRGDPGSRIYWQGPSIGFDVGGEGARQMMLIYNLASVPDMYRRFVELEGSAYFVAGLGMSAATADRMVVVPIRSGVGVRLGVALGYLKFTPTPTWNPF</sequence>
<dbReference type="EMBL" id="SNZR01000011">
    <property type="protein sequence ID" value="TDR93411.1"/>
    <property type="molecule type" value="Genomic_DNA"/>
</dbReference>
<evidence type="ECO:0000313" key="3">
    <source>
        <dbReference type="Proteomes" id="UP000295122"/>
    </source>
</evidence>
<keyword evidence="1" id="KW-0732">Signal</keyword>
<accession>A0A4R7C5F3</accession>
<dbReference type="Proteomes" id="UP000295122">
    <property type="component" value="Unassembled WGS sequence"/>
</dbReference>
<dbReference type="OrthoDB" id="9796051at2"/>